<evidence type="ECO:0000313" key="2">
    <source>
        <dbReference type="Proteomes" id="UP001066276"/>
    </source>
</evidence>
<dbReference type="Proteomes" id="UP001066276">
    <property type="component" value="Chromosome 8"/>
</dbReference>
<reference evidence="1" key="1">
    <citation type="journal article" date="2022" name="bioRxiv">
        <title>Sequencing and chromosome-scale assembly of the giantPleurodeles waltlgenome.</title>
        <authorList>
            <person name="Brown T."/>
            <person name="Elewa A."/>
            <person name="Iarovenko S."/>
            <person name="Subramanian E."/>
            <person name="Araus A.J."/>
            <person name="Petzold A."/>
            <person name="Susuki M."/>
            <person name="Suzuki K.-i.T."/>
            <person name="Hayashi T."/>
            <person name="Toyoda A."/>
            <person name="Oliveira C."/>
            <person name="Osipova E."/>
            <person name="Leigh N.D."/>
            <person name="Simon A."/>
            <person name="Yun M.H."/>
        </authorList>
    </citation>
    <scope>NUCLEOTIDE SEQUENCE</scope>
    <source>
        <strain evidence="1">20211129_DDA</strain>
        <tissue evidence="1">Liver</tissue>
    </source>
</reference>
<evidence type="ECO:0000313" key="1">
    <source>
        <dbReference type="EMBL" id="KAJ1116354.1"/>
    </source>
</evidence>
<sequence length="102" mass="11179">MLASVGFSVDVNVVREDIVYVVIEIIIYDEDLGIKEADAVDDVLNNVDCLVLDSVDVDAVADGINIDEGVLGDTDSVIDDVYCGFSFYVNKQRVTGDDWKSR</sequence>
<name>A0AAV7NLF3_PLEWA</name>
<accession>A0AAV7NLF3</accession>
<protein>
    <submittedName>
        <fullName evidence="1">Uncharacterized protein</fullName>
    </submittedName>
</protein>
<dbReference type="EMBL" id="JANPWB010000012">
    <property type="protein sequence ID" value="KAJ1116354.1"/>
    <property type="molecule type" value="Genomic_DNA"/>
</dbReference>
<gene>
    <name evidence="1" type="ORF">NDU88_004569</name>
</gene>
<comment type="caution">
    <text evidence="1">The sequence shown here is derived from an EMBL/GenBank/DDBJ whole genome shotgun (WGS) entry which is preliminary data.</text>
</comment>
<dbReference type="AlphaFoldDB" id="A0AAV7NLF3"/>
<organism evidence="1 2">
    <name type="scientific">Pleurodeles waltl</name>
    <name type="common">Iberian ribbed newt</name>
    <dbReference type="NCBI Taxonomy" id="8319"/>
    <lineage>
        <taxon>Eukaryota</taxon>
        <taxon>Metazoa</taxon>
        <taxon>Chordata</taxon>
        <taxon>Craniata</taxon>
        <taxon>Vertebrata</taxon>
        <taxon>Euteleostomi</taxon>
        <taxon>Amphibia</taxon>
        <taxon>Batrachia</taxon>
        <taxon>Caudata</taxon>
        <taxon>Salamandroidea</taxon>
        <taxon>Salamandridae</taxon>
        <taxon>Pleurodelinae</taxon>
        <taxon>Pleurodeles</taxon>
    </lineage>
</organism>
<proteinExistence type="predicted"/>
<keyword evidence="2" id="KW-1185">Reference proteome</keyword>